<keyword evidence="2" id="KW-1185">Reference proteome</keyword>
<dbReference type="Proteomes" id="UP000194873">
    <property type="component" value="Unassembled WGS sequence"/>
</dbReference>
<dbReference type="AlphaFoldDB" id="A0A243W894"/>
<protein>
    <submittedName>
        <fullName evidence="1">Uncharacterized protein</fullName>
    </submittedName>
</protein>
<evidence type="ECO:0000313" key="1">
    <source>
        <dbReference type="EMBL" id="OUJ71384.1"/>
    </source>
</evidence>
<dbReference type="OrthoDB" id="882529at2"/>
<dbReference type="Gene3D" id="1.20.120.30">
    <property type="entry name" value="Aspartate receptor, ligand-binding domain"/>
    <property type="match status" value="1"/>
</dbReference>
<proteinExistence type="predicted"/>
<accession>A0A243W894</accession>
<dbReference type="RefSeq" id="WP_086596227.1">
    <property type="nucleotide sequence ID" value="NZ_MTSE01000016.1"/>
</dbReference>
<organism evidence="1 2">
    <name type="scientific">Hymenobacter crusticola</name>
    <dbReference type="NCBI Taxonomy" id="1770526"/>
    <lineage>
        <taxon>Bacteria</taxon>
        <taxon>Pseudomonadati</taxon>
        <taxon>Bacteroidota</taxon>
        <taxon>Cytophagia</taxon>
        <taxon>Cytophagales</taxon>
        <taxon>Hymenobacteraceae</taxon>
        <taxon>Hymenobacter</taxon>
    </lineage>
</organism>
<comment type="caution">
    <text evidence="1">The sequence shown here is derived from an EMBL/GenBank/DDBJ whole genome shotgun (WGS) entry which is preliminary data.</text>
</comment>
<evidence type="ECO:0000313" key="2">
    <source>
        <dbReference type="Proteomes" id="UP000194873"/>
    </source>
</evidence>
<dbReference type="EMBL" id="MTSE01000016">
    <property type="protein sequence ID" value="OUJ71384.1"/>
    <property type="molecule type" value="Genomic_DNA"/>
</dbReference>
<reference evidence="1 2" key="1">
    <citation type="submission" date="2017-01" db="EMBL/GenBank/DDBJ databases">
        <title>A new Hymenobacter.</title>
        <authorList>
            <person name="Liang Y."/>
            <person name="Feng F."/>
        </authorList>
    </citation>
    <scope>NUCLEOTIDE SEQUENCE [LARGE SCALE GENOMIC DNA]</scope>
    <source>
        <strain evidence="1">MIMBbqt21</strain>
    </source>
</reference>
<sequence length="120" mass="13692">MDLTTLDFQQAKIKQVLFKSRLRSVLYGVREPDATLFAVRDNPLGQWIETVLKPKYGISPEVRSMERLLQDTLSTGQSLVRQYQRGQIEEARQGLAQVERCAEQIDDLLLRMSQQAVGIA</sequence>
<name>A0A243W894_9BACT</name>
<gene>
    <name evidence="1" type="ORF">BXP70_21745</name>
</gene>